<keyword evidence="1" id="KW-1133">Transmembrane helix</keyword>
<sequence>MDQPLTPYQAALAAELHDSDIVFYVALFFYGMAMWEFVSRVPAETVRIYVPEFRKWKSGKFDHASLPIVFVLANRIALPIIVSFSISQLRQPPTGSCSAYYNGSLTLLAITTFTCKAIEVLRVSGIRKSSPPIKALLWTAAVLLFALWLVYANTQKILEHPPFPAFPYASTCGPVVKNGRWHIAVWGSDLLLELVLLVLVIDHAVGGFFSESGPFGAHSLSMKQRFSLFSRVTRQYYVGALLWFVFSFSVNLLQLVWFVVHVIDFYAGLMIPIQIWLTTTMGPRLVVDMRLSQGHFSSFSIFGGSSKSSFNGSERINLPATPRTAQGFPSQQPTPSISQVESIEMLDNNKLSGVGSRTGSMA</sequence>
<organism evidence="2 3">
    <name type="scientific">Acaromyces ingoldii</name>
    <dbReference type="NCBI Taxonomy" id="215250"/>
    <lineage>
        <taxon>Eukaryota</taxon>
        <taxon>Fungi</taxon>
        <taxon>Dikarya</taxon>
        <taxon>Basidiomycota</taxon>
        <taxon>Ustilaginomycotina</taxon>
        <taxon>Exobasidiomycetes</taxon>
        <taxon>Exobasidiales</taxon>
        <taxon>Cryptobasidiaceae</taxon>
        <taxon>Acaromyces</taxon>
    </lineage>
</organism>
<feature type="transmembrane region" description="Helical" evidence="1">
    <location>
        <begin position="265"/>
        <end position="287"/>
    </location>
</feature>
<name>A0A316YHP4_9BASI</name>
<keyword evidence="3" id="KW-1185">Reference proteome</keyword>
<feature type="transmembrane region" description="Helical" evidence="1">
    <location>
        <begin position="64"/>
        <end position="87"/>
    </location>
</feature>
<dbReference type="RefSeq" id="XP_025374433.1">
    <property type="nucleotide sequence ID" value="XM_025522892.1"/>
</dbReference>
<proteinExistence type="predicted"/>
<protein>
    <submittedName>
        <fullName evidence="2">Uncharacterized protein</fullName>
    </submittedName>
</protein>
<reference evidence="2 3" key="1">
    <citation type="journal article" date="2018" name="Mol. Biol. Evol.">
        <title>Broad Genomic Sampling Reveals a Smut Pathogenic Ancestry of the Fungal Clade Ustilaginomycotina.</title>
        <authorList>
            <person name="Kijpornyongpan T."/>
            <person name="Mondo S.J."/>
            <person name="Barry K."/>
            <person name="Sandor L."/>
            <person name="Lee J."/>
            <person name="Lipzen A."/>
            <person name="Pangilinan J."/>
            <person name="LaButti K."/>
            <person name="Hainaut M."/>
            <person name="Henrissat B."/>
            <person name="Grigoriev I.V."/>
            <person name="Spatafora J.W."/>
            <person name="Aime M.C."/>
        </authorList>
    </citation>
    <scope>NUCLEOTIDE SEQUENCE [LARGE SCALE GENOMIC DNA]</scope>
    <source>
        <strain evidence="2 3">MCA 4198</strain>
    </source>
</reference>
<feature type="transmembrane region" description="Helical" evidence="1">
    <location>
        <begin position="99"/>
        <end position="121"/>
    </location>
</feature>
<dbReference type="Proteomes" id="UP000245768">
    <property type="component" value="Unassembled WGS sequence"/>
</dbReference>
<keyword evidence="1" id="KW-0472">Membrane</keyword>
<gene>
    <name evidence="2" type="ORF">FA10DRAFT_269824</name>
</gene>
<accession>A0A316YHP4</accession>
<dbReference type="InParanoid" id="A0A316YHP4"/>
<evidence type="ECO:0000256" key="1">
    <source>
        <dbReference type="SAM" id="Phobius"/>
    </source>
</evidence>
<dbReference type="GeneID" id="37044808"/>
<keyword evidence="1" id="KW-0812">Transmembrane</keyword>
<feature type="transmembrane region" description="Helical" evidence="1">
    <location>
        <begin position="133"/>
        <end position="151"/>
    </location>
</feature>
<dbReference type="EMBL" id="KZ819641">
    <property type="protein sequence ID" value="PWN87235.1"/>
    <property type="molecule type" value="Genomic_DNA"/>
</dbReference>
<evidence type="ECO:0000313" key="3">
    <source>
        <dbReference type="Proteomes" id="UP000245768"/>
    </source>
</evidence>
<feature type="transmembrane region" description="Helical" evidence="1">
    <location>
        <begin position="236"/>
        <end position="259"/>
    </location>
</feature>
<evidence type="ECO:0000313" key="2">
    <source>
        <dbReference type="EMBL" id="PWN87235.1"/>
    </source>
</evidence>
<dbReference type="AlphaFoldDB" id="A0A316YHP4"/>
<feature type="transmembrane region" description="Helical" evidence="1">
    <location>
        <begin position="21"/>
        <end position="43"/>
    </location>
</feature>